<keyword evidence="3 6" id="KW-0812">Transmembrane</keyword>
<dbReference type="Pfam" id="PF09678">
    <property type="entry name" value="Caa3_CtaG"/>
    <property type="match status" value="1"/>
</dbReference>
<feature type="transmembrane region" description="Helical" evidence="6">
    <location>
        <begin position="188"/>
        <end position="207"/>
    </location>
</feature>
<reference evidence="8" key="1">
    <citation type="submission" date="2019-09" db="EMBL/GenBank/DDBJ databases">
        <title>Mumia zhuanghuii sp. nov. isolated from the intestinal contents of plateau pika (Ochotona curzoniae) in the Qinghai-Tibet plateau of China.</title>
        <authorList>
            <person name="Tian Z."/>
        </authorList>
    </citation>
    <scope>NUCLEOTIDE SEQUENCE [LARGE SCALE GENOMIC DNA]</scope>
    <source>
        <strain evidence="8">L-033</strain>
    </source>
</reference>
<feature type="transmembrane region" description="Helical" evidence="6">
    <location>
        <begin position="119"/>
        <end position="140"/>
    </location>
</feature>
<evidence type="ECO:0000313" key="7">
    <source>
        <dbReference type="EMBL" id="KAA9131735.1"/>
    </source>
</evidence>
<sequence>MHGHDSSAVSAEVYLATPFAFALLAYAIGVGLQRHRGRPWPWWRSALWVAGIASAASGFVGPLAAASHGDFVAHTWAHLLVGMVAPVLLVLAAPVTLALRSLPLVPARRLSRMLRSIPARILTTPAVAAVLNVGGLWVLYTTPLFEAMQRSAWVHLFVMAHLLLAGYLFTVSLIPVDPAPHRAGYPMRAAVLVLALAAHGILTKVIYADPPMGVPVADAEAGAMLMFTAGDLVDAVIVAVLCAQWYREAGRALRRSAAPRPA</sequence>
<feature type="transmembrane region" description="Helical" evidence="6">
    <location>
        <begin position="45"/>
        <end position="64"/>
    </location>
</feature>
<proteinExistence type="predicted"/>
<dbReference type="GO" id="GO:0005886">
    <property type="term" value="C:plasma membrane"/>
    <property type="evidence" value="ECO:0007669"/>
    <property type="project" value="UniProtKB-SubCell"/>
</dbReference>
<feature type="transmembrane region" description="Helical" evidence="6">
    <location>
        <begin position="152"/>
        <end position="176"/>
    </location>
</feature>
<name>A0A5N0T9N8_9MICO</name>
<accession>A0A5N0T9N8</accession>
<keyword evidence="4 6" id="KW-1133">Transmembrane helix</keyword>
<feature type="transmembrane region" description="Helical" evidence="6">
    <location>
        <begin position="76"/>
        <end position="99"/>
    </location>
</feature>
<keyword evidence="8" id="KW-1185">Reference proteome</keyword>
<dbReference type="InterPro" id="IPR019108">
    <property type="entry name" value="Caa3_assmbl_CtaG-rel"/>
</dbReference>
<evidence type="ECO:0000256" key="6">
    <source>
        <dbReference type="SAM" id="Phobius"/>
    </source>
</evidence>
<feature type="transmembrane region" description="Helical" evidence="6">
    <location>
        <begin position="13"/>
        <end position="33"/>
    </location>
</feature>
<comment type="caution">
    <text evidence="7">The sequence shown here is derived from an EMBL/GenBank/DDBJ whole genome shotgun (WGS) entry which is preliminary data.</text>
</comment>
<keyword evidence="5 6" id="KW-0472">Membrane</keyword>
<comment type="subcellular location">
    <subcellularLocation>
        <location evidence="1">Cell membrane</location>
        <topology evidence="1">Multi-pass membrane protein</topology>
    </subcellularLocation>
</comment>
<evidence type="ECO:0000256" key="2">
    <source>
        <dbReference type="ARBA" id="ARBA00022475"/>
    </source>
</evidence>
<evidence type="ECO:0000256" key="3">
    <source>
        <dbReference type="ARBA" id="ARBA00022692"/>
    </source>
</evidence>
<evidence type="ECO:0000256" key="1">
    <source>
        <dbReference type="ARBA" id="ARBA00004651"/>
    </source>
</evidence>
<dbReference type="RefSeq" id="WP_150894411.1">
    <property type="nucleotide sequence ID" value="NZ_VYUY01000016.1"/>
</dbReference>
<gene>
    <name evidence="7" type="ORF">F6B40_12110</name>
</gene>
<dbReference type="AlphaFoldDB" id="A0A5N0T9N8"/>
<feature type="transmembrane region" description="Helical" evidence="6">
    <location>
        <begin position="227"/>
        <end position="246"/>
    </location>
</feature>
<keyword evidence="2" id="KW-1003">Cell membrane</keyword>
<evidence type="ECO:0000256" key="5">
    <source>
        <dbReference type="ARBA" id="ARBA00023136"/>
    </source>
</evidence>
<evidence type="ECO:0000313" key="8">
    <source>
        <dbReference type="Proteomes" id="UP000326838"/>
    </source>
</evidence>
<evidence type="ECO:0000256" key="4">
    <source>
        <dbReference type="ARBA" id="ARBA00022989"/>
    </source>
</evidence>
<dbReference type="EMBL" id="VYUY01000016">
    <property type="protein sequence ID" value="KAA9131735.1"/>
    <property type="molecule type" value="Genomic_DNA"/>
</dbReference>
<organism evidence="7 8">
    <name type="scientific">Microbacterium caowuchunii</name>
    <dbReference type="NCBI Taxonomy" id="2614638"/>
    <lineage>
        <taxon>Bacteria</taxon>
        <taxon>Bacillati</taxon>
        <taxon>Actinomycetota</taxon>
        <taxon>Actinomycetes</taxon>
        <taxon>Micrococcales</taxon>
        <taxon>Microbacteriaceae</taxon>
        <taxon>Microbacterium</taxon>
    </lineage>
</organism>
<dbReference type="Proteomes" id="UP000326838">
    <property type="component" value="Unassembled WGS sequence"/>
</dbReference>
<protein>
    <submittedName>
        <fullName evidence="7">Cytochrome c oxidase assembly protein</fullName>
    </submittedName>
</protein>